<dbReference type="Pfam" id="PF12520">
    <property type="entry name" value="DUF3723"/>
    <property type="match status" value="1"/>
</dbReference>
<feature type="transmembrane region" description="Helical" evidence="3">
    <location>
        <begin position="32"/>
        <end position="50"/>
    </location>
</feature>
<keyword evidence="6" id="KW-1185">Reference proteome</keyword>
<evidence type="ECO:0000256" key="1">
    <source>
        <dbReference type="ARBA" id="ARBA00022676"/>
    </source>
</evidence>
<dbReference type="InterPro" id="IPR029044">
    <property type="entry name" value="Nucleotide-diphossugar_trans"/>
</dbReference>
<keyword evidence="3" id="KW-0812">Transmembrane</keyword>
<dbReference type="EMBL" id="JH658447">
    <property type="protein sequence ID" value="EXK80358.1"/>
    <property type="molecule type" value="Genomic_DNA"/>
</dbReference>
<reference evidence="5 6" key="1">
    <citation type="submission" date="2011-11" db="EMBL/GenBank/DDBJ databases">
        <title>The Genome Sequence of Fusarium oxysporum PHW815.</title>
        <authorList>
            <consortium name="The Broad Institute Genome Sequencing Platform"/>
            <person name="Ma L.-J."/>
            <person name="Gale L.R."/>
            <person name="Schwartz D.C."/>
            <person name="Zhou S."/>
            <person name="Corby-Kistler H."/>
            <person name="Young S.K."/>
            <person name="Zeng Q."/>
            <person name="Gargeya S."/>
            <person name="Fitzgerald M."/>
            <person name="Haas B."/>
            <person name="Abouelleil A."/>
            <person name="Alvarado L."/>
            <person name="Arachchi H.M."/>
            <person name="Berlin A."/>
            <person name="Brown A."/>
            <person name="Chapman S.B."/>
            <person name="Chen Z."/>
            <person name="Dunbar C."/>
            <person name="Freedman E."/>
            <person name="Gearin G."/>
            <person name="Goldberg J."/>
            <person name="Griggs A."/>
            <person name="Gujja S."/>
            <person name="Heiman D."/>
            <person name="Howarth C."/>
            <person name="Larson L."/>
            <person name="Lui A."/>
            <person name="MacDonald P.J.P."/>
            <person name="Montmayeur A."/>
            <person name="Murphy C."/>
            <person name="Neiman D."/>
            <person name="Pearson M."/>
            <person name="Priest M."/>
            <person name="Roberts A."/>
            <person name="Saif S."/>
            <person name="Shea T."/>
            <person name="Shenoy N."/>
            <person name="Sisk P."/>
            <person name="Stolte C."/>
            <person name="Sykes S."/>
            <person name="Wortman J."/>
            <person name="Nusbaum C."/>
            <person name="Birren B."/>
        </authorList>
    </citation>
    <scope>NUCLEOTIDE SEQUENCE [LARGE SCALE GENOMIC DNA]</scope>
    <source>
        <strain evidence="5 6">54005</strain>
    </source>
</reference>
<gene>
    <name evidence="5" type="ORF">FOQG_15140</name>
</gene>
<organism evidence="5 6">
    <name type="scientific">Fusarium oxysporum f. sp. raphani 54005</name>
    <dbReference type="NCBI Taxonomy" id="1089458"/>
    <lineage>
        <taxon>Eukaryota</taxon>
        <taxon>Fungi</taxon>
        <taxon>Dikarya</taxon>
        <taxon>Ascomycota</taxon>
        <taxon>Pezizomycotina</taxon>
        <taxon>Sordariomycetes</taxon>
        <taxon>Hypocreomycetidae</taxon>
        <taxon>Hypocreales</taxon>
        <taxon>Nectriaceae</taxon>
        <taxon>Fusarium</taxon>
        <taxon>Fusarium oxysporum species complex</taxon>
    </lineage>
</organism>
<evidence type="ECO:0000259" key="4">
    <source>
        <dbReference type="Pfam" id="PF00535"/>
    </source>
</evidence>
<accession>X0BN82</accession>
<evidence type="ECO:0000256" key="3">
    <source>
        <dbReference type="SAM" id="Phobius"/>
    </source>
</evidence>
<dbReference type="InterPro" id="IPR001173">
    <property type="entry name" value="Glyco_trans_2-like"/>
</dbReference>
<keyword evidence="3" id="KW-1133">Transmembrane helix</keyword>
<dbReference type="GO" id="GO:0016757">
    <property type="term" value="F:glycosyltransferase activity"/>
    <property type="evidence" value="ECO:0007669"/>
    <property type="project" value="UniProtKB-KW"/>
</dbReference>
<dbReference type="PANTHER" id="PTHR43630:SF1">
    <property type="entry name" value="POLY-BETA-1,6-N-ACETYL-D-GLUCOSAMINE SYNTHASE"/>
    <property type="match status" value="1"/>
</dbReference>
<feature type="transmembrane region" description="Helical" evidence="3">
    <location>
        <begin position="7"/>
        <end position="26"/>
    </location>
</feature>
<dbReference type="InterPro" id="IPR022198">
    <property type="entry name" value="DUF3723"/>
</dbReference>
<protein>
    <recommendedName>
        <fullName evidence="4">Glycosyltransferase 2-like domain-containing protein</fullName>
    </recommendedName>
</protein>
<feature type="domain" description="Glycosyltransferase 2-like" evidence="4">
    <location>
        <begin position="78"/>
        <end position="200"/>
    </location>
</feature>
<evidence type="ECO:0000313" key="5">
    <source>
        <dbReference type="EMBL" id="EXK80358.1"/>
    </source>
</evidence>
<evidence type="ECO:0000313" key="6">
    <source>
        <dbReference type="Proteomes" id="UP000030663"/>
    </source>
</evidence>
<keyword evidence="1" id="KW-0328">Glycosyltransferase</keyword>
<name>X0BN82_FUSOX</name>
<sequence>MTDSQLRLLFGILNIFGLLLLSFIPWPSPPPIFIGLPAIILQLIAVFYKIEYVHMVWRWIRYEPVQPPSKDDKLPFISIVIPVYNESEFVKNSIKSIELSDYPKDRIELIVIDDGSTDDTWEHVNKAAGSVSICGITLRLLQHAVNMGKRKAIQSGFATALGSIIISLDSDSVVEKGALRNIVSPLMRDPSIGAVAGHLAVLNISSHSTFSFRSLLPRLLDIVFDHIGNLPRSALSAEGFVTILPGAFSAFRADAVQSHIDRLCASTFLGSPLKHGEDMELAYRILCDGWRTVYQSNAVVHTMAPETLEKALLMFSRWERTNYTFLCMGYPALTVQKTLRLWLAMRPRRVQSLEFVDKEKQEDEPFITKDGTGSIYPFINVACIWLKGPLMLLVTYTLLRCVILYPRHALWILLEISILTVWRSFMLIPDALREKDTKYVSDCNAVGTYPFLGGHRVAYTHGRHRVEASKNIDAESYWTIVLYSTNLASLTRNQMIQRKTDQFQHETPYTNGHIYSKLREYVVNSRDYNDWYMRLSPNKRNNFQAINGHPGVQGALDRLICFPGIMDALFLGNICKYSAWGLLTEFQTCLNYIYNQWSGYTRGDHAIQHDVTPETVKLLEGRAPATSLSDREWIRAVFRAGMVFPSTTNQKQRDDLEKAILRSPGVIPGLRSCQANLLYMGIAAQITLILLIPNELKRTVKAKDGVVTLRSVLRKCWVETEPYVEVREGEFQPVLGGPNFDLAYNTVIIAALRQFAFMSRDEPKIEAGDLTMQILSDDIYSCKALFQRRAKFLGFQNDLIDQGALKRISPFQPETSPLKEDEEAFLSRVEHRWGRPFTRVFPIIQEVAFLPRLFERETTPAGRITEIFILRDLIQAFLPPVIFDIDSSRTVVSINQHTSQTVSHPQAVASFPLEQPVDLYHGDTEMDVDTPLVSPRALVCGLEDVVMSDLSEPAESETTEDSHFWDHLILEYESLAGSGRSSNRVEELSDWENAETEFTNTSALSIPSYSMLPH</sequence>
<proteinExistence type="predicted"/>
<dbReference type="HOGENOM" id="CLU_297182_0_0_1"/>
<dbReference type="OrthoDB" id="9876900at2759"/>
<dbReference type="SUPFAM" id="SSF53448">
    <property type="entry name" value="Nucleotide-diphospho-sugar transferases"/>
    <property type="match status" value="1"/>
</dbReference>
<keyword evidence="2" id="KW-0808">Transferase</keyword>
<dbReference type="Proteomes" id="UP000030663">
    <property type="component" value="Unassembled WGS sequence"/>
</dbReference>
<dbReference type="AlphaFoldDB" id="X0BN82"/>
<keyword evidence="3" id="KW-0472">Membrane</keyword>
<evidence type="ECO:0000256" key="2">
    <source>
        <dbReference type="ARBA" id="ARBA00022679"/>
    </source>
</evidence>
<dbReference type="PANTHER" id="PTHR43630">
    <property type="entry name" value="POLY-BETA-1,6-N-ACETYL-D-GLUCOSAMINE SYNTHASE"/>
    <property type="match status" value="1"/>
</dbReference>
<dbReference type="CDD" id="cd06423">
    <property type="entry name" value="CESA_like"/>
    <property type="match status" value="1"/>
</dbReference>
<dbReference type="Gene3D" id="3.90.550.10">
    <property type="entry name" value="Spore Coat Polysaccharide Biosynthesis Protein SpsA, Chain A"/>
    <property type="match status" value="1"/>
</dbReference>
<dbReference type="Pfam" id="PF00535">
    <property type="entry name" value="Glycos_transf_2"/>
    <property type="match status" value="1"/>
</dbReference>
<feature type="transmembrane region" description="Helical" evidence="3">
    <location>
        <begin position="375"/>
        <end position="398"/>
    </location>
</feature>